<keyword evidence="6 11" id="KW-1133">Transmembrane helix</keyword>
<keyword evidence="3" id="KW-0716">Sensory transduction</keyword>
<dbReference type="InterPro" id="IPR000725">
    <property type="entry name" value="Olfact_rcpt"/>
</dbReference>
<dbReference type="InterPro" id="IPR017452">
    <property type="entry name" value="GPCR_Rhodpsn_7TM"/>
</dbReference>
<keyword evidence="5" id="KW-0552">Olfaction</keyword>
<evidence type="ECO:0000259" key="12">
    <source>
        <dbReference type="PROSITE" id="PS50262"/>
    </source>
</evidence>
<dbReference type="FunFam" id="1.20.1070.10:FF:000435">
    <property type="entry name" value="Olfactory receptor 6C2"/>
    <property type="match status" value="1"/>
</dbReference>
<comment type="caution">
    <text evidence="13">The sequence shown here is derived from an EMBL/GenBank/DDBJ whole genome shotgun (WGS) entry which is preliminary data.</text>
</comment>
<organism evidence="13 14">
    <name type="scientific">Diceros bicornis minor</name>
    <name type="common">South-central black rhinoceros</name>
    <dbReference type="NCBI Taxonomy" id="77932"/>
    <lineage>
        <taxon>Eukaryota</taxon>
        <taxon>Metazoa</taxon>
        <taxon>Chordata</taxon>
        <taxon>Craniata</taxon>
        <taxon>Vertebrata</taxon>
        <taxon>Euteleostomi</taxon>
        <taxon>Mammalia</taxon>
        <taxon>Eutheria</taxon>
        <taxon>Laurasiatheria</taxon>
        <taxon>Perissodactyla</taxon>
        <taxon>Rhinocerotidae</taxon>
        <taxon>Diceros</taxon>
    </lineage>
</organism>
<feature type="transmembrane region" description="Helical" evidence="11">
    <location>
        <begin position="124"/>
        <end position="143"/>
    </location>
</feature>
<dbReference type="InterPro" id="IPR047132">
    <property type="entry name" value="Olfact_rcpt_6C-like"/>
</dbReference>
<accession>A0A7J7FA54</accession>
<dbReference type="PANTHER" id="PTHR26454:SF55">
    <property type="entry name" value="OLFACTORY RECEPTOR"/>
    <property type="match status" value="1"/>
</dbReference>
<evidence type="ECO:0000256" key="5">
    <source>
        <dbReference type="ARBA" id="ARBA00022725"/>
    </source>
</evidence>
<evidence type="ECO:0000313" key="14">
    <source>
        <dbReference type="Proteomes" id="UP000551758"/>
    </source>
</evidence>
<feature type="transmembrane region" description="Helical" evidence="11">
    <location>
        <begin position="83"/>
        <end position="103"/>
    </location>
</feature>
<sequence>MSYDRYVAICKPLHYATIMNSRVYGWLVICCWIAGFLVIFPPVCLGLTLEFCDYNVIDHILCDASPMLKISCSDTWFTEQMTIALAVLTTIMTLLCVVMSYVYTVKTIIRFPSAQQRRKAFSTCSSYMTVVSFTYSGCIFIYIKLSAKDEVTINVC</sequence>
<keyword evidence="7" id="KW-0297">G-protein coupled receptor</keyword>
<dbReference type="AlphaFoldDB" id="A0A7J7FA54"/>
<dbReference type="EMBL" id="JACDTQ010000828">
    <property type="protein sequence ID" value="KAF5924827.1"/>
    <property type="molecule type" value="Genomic_DNA"/>
</dbReference>
<dbReference type="Gene3D" id="1.20.1070.10">
    <property type="entry name" value="Rhodopsin 7-helix transmembrane proteins"/>
    <property type="match status" value="1"/>
</dbReference>
<evidence type="ECO:0000256" key="8">
    <source>
        <dbReference type="ARBA" id="ARBA00023136"/>
    </source>
</evidence>
<keyword evidence="4 11" id="KW-0812">Transmembrane</keyword>
<protein>
    <recommendedName>
        <fullName evidence="12">G-protein coupled receptors family 1 profile domain-containing protein</fullName>
    </recommendedName>
</protein>
<keyword evidence="2" id="KW-1003">Cell membrane</keyword>
<keyword evidence="10" id="KW-0807">Transducer</keyword>
<reference evidence="13 14" key="1">
    <citation type="journal article" date="2020" name="Mol. Biol. Evol.">
        <title>Interspecific Gene Flow and the Evolution of Specialization in Black and White Rhinoceros.</title>
        <authorList>
            <person name="Moodley Y."/>
            <person name="Westbury M.V."/>
            <person name="Russo I.M."/>
            <person name="Gopalakrishnan S."/>
            <person name="Rakotoarivelo A."/>
            <person name="Olsen R.A."/>
            <person name="Prost S."/>
            <person name="Tunstall T."/>
            <person name="Ryder O.A."/>
            <person name="Dalen L."/>
            <person name="Bruford M.W."/>
        </authorList>
    </citation>
    <scope>NUCLEOTIDE SEQUENCE [LARGE SCALE GENOMIC DNA]</scope>
    <source>
        <strain evidence="13">SBR-YM</strain>
        <tissue evidence="13">Skin</tissue>
    </source>
</reference>
<keyword evidence="9" id="KW-0675">Receptor</keyword>
<dbReference type="Proteomes" id="UP000551758">
    <property type="component" value="Unassembled WGS sequence"/>
</dbReference>
<feature type="transmembrane region" description="Helical" evidence="11">
    <location>
        <begin position="21"/>
        <end position="40"/>
    </location>
</feature>
<dbReference type="Pfam" id="PF13853">
    <property type="entry name" value="7tm_4"/>
    <property type="match status" value="1"/>
</dbReference>
<dbReference type="GO" id="GO:0004930">
    <property type="term" value="F:G protein-coupled receptor activity"/>
    <property type="evidence" value="ECO:0007669"/>
    <property type="project" value="UniProtKB-KW"/>
</dbReference>
<evidence type="ECO:0000256" key="10">
    <source>
        <dbReference type="ARBA" id="ARBA00023224"/>
    </source>
</evidence>
<comment type="subcellular location">
    <subcellularLocation>
        <location evidence="1">Cell membrane</location>
        <topology evidence="1">Multi-pass membrane protein</topology>
    </subcellularLocation>
</comment>
<evidence type="ECO:0000256" key="3">
    <source>
        <dbReference type="ARBA" id="ARBA00022606"/>
    </source>
</evidence>
<dbReference type="GO" id="GO:0004984">
    <property type="term" value="F:olfactory receptor activity"/>
    <property type="evidence" value="ECO:0007669"/>
    <property type="project" value="InterPro"/>
</dbReference>
<gene>
    <name evidence="13" type="ORF">HPG69_018940</name>
</gene>
<evidence type="ECO:0000256" key="2">
    <source>
        <dbReference type="ARBA" id="ARBA00022475"/>
    </source>
</evidence>
<proteinExistence type="predicted"/>
<evidence type="ECO:0000256" key="1">
    <source>
        <dbReference type="ARBA" id="ARBA00004651"/>
    </source>
</evidence>
<dbReference type="PANTHER" id="PTHR26454">
    <property type="entry name" value="OLFACTORY RECEPTOR"/>
    <property type="match status" value="1"/>
</dbReference>
<dbReference type="PRINTS" id="PR00245">
    <property type="entry name" value="OLFACTORYR"/>
</dbReference>
<dbReference type="PROSITE" id="PS50262">
    <property type="entry name" value="G_PROTEIN_RECEP_F1_2"/>
    <property type="match status" value="1"/>
</dbReference>
<name>A0A7J7FA54_DICBM</name>
<keyword evidence="14" id="KW-1185">Reference proteome</keyword>
<feature type="domain" description="G-protein coupled receptors family 1 profile" evidence="12">
    <location>
        <begin position="1"/>
        <end position="156"/>
    </location>
</feature>
<evidence type="ECO:0000256" key="6">
    <source>
        <dbReference type="ARBA" id="ARBA00022989"/>
    </source>
</evidence>
<keyword evidence="8 11" id="KW-0472">Membrane</keyword>
<evidence type="ECO:0000256" key="9">
    <source>
        <dbReference type="ARBA" id="ARBA00023170"/>
    </source>
</evidence>
<evidence type="ECO:0000256" key="11">
    <source>
        <dbReference type="SAM" id="Phobius"/>
    </source>
</evidence>
<evidence type="ECO:0000256" key="4">
    <source>
        <dbReference type="ARBA" id="ARBA00022692"/>
    </source>
</evidence>
<dbReference type="GO" id="GO:0005886">
    <property type="term" value="C:plasma membrane"/>
    <property type="evidence" value="ECO:0007669"/>
    <property type="project" value="UniProtKB-SubCell"/>
</dbReference>
<dbReference type="SUPFAM" id="SSF81321">
    <property type="entry name" value="Family A G protein-coupled receptor-like"/>
    <property type="match status" value="1"/>
</dbReference>
<evidence type="ECO:0000256" key="7">
    <source>
        <dbReference type="ARBA" id="ARBA00023040"/>
    </source>
</evidence>
<evidence type="ECO:0000313" key="13">
    <source>
        <dbReference type="EMBL" id="KAF5924827.1"/>
    </source>
</evidence>